<dbReference type="OrthoDB" id="1935041at2759"/>
<keyword evidence="1" id="KW-0472">Membrane</keyword>
<feature type="transmembrane region" description="Helical" evidence="1">
    <location>
        <begin position="38"/>
        <end position="55"/>
    </location>
</feature>
<reference evidence="2" key="1">
    <citation type="submission" date="2021-08" db="EMBL/GenBank/DDBJ databases">
        <title>WGS assembly of Ceratopteris richardii.</title>
        <authorList>
            <person name="Marchant D.B."/>
            <person name="Chen G."/>
            <person name="Jenkins J."/>
            <person name="Shu S."/>
            <person name="Leebens-Mack J."/>
            <person name="Grimwood J."/>
            <person name="Schmutz J."/>
            <person name="Soltis P."/>
            <person name="Soltis D."/>
            <person name="Chen Z.-H."/>
        </authorList>
    </citation>
    <scope>NUCLEOTIDE SEQUENCE</scope>
    <source>
        <strain evidence="2">Whitten #5841</strain>
        <tissue evidence="2">Leaf</tissue>
    </source>
</reference>
<protein>
    <submittedName>
        <fullName evidence="2">Uncharacterized protein</fullName>
    </submittedName>
</protein>
<accession>A0A8T2QRV2</accession>
<evidence type="ECO:0000313" key="3">
    <source>
        <dbReference type="Proteomes" id="UP000825935"/>
    </source>
</evidence>
<dbReference type="EMBL" id="CM035437">
    <property type="protein sequence ID" value="KAH7286605.1"/>
    <property type="molecule type" value="Genomic_DNA"/>
</dbReference>
<keyword evidence="1" id="KW-0812">Transmembrane</keyword>
<comment type="caution">
    <text evidence="2">The sequence shown here is derived from an EMBL/GenBank/DDBJ whole genome shotgun (WGS) entry which is preliminary data.</text>
</comment>
<proteinExistence type="predicted"/>
<keyword evidence="1" id="KW-1133">Transmembrane helix</keyword>
<keyword evidence="3" id="KW-1185">Reference proteome</keyword>
<evidence type="ECO:0000256" key="1">
    <source>
        <dbReference type="SAM" id="Phobius"/>
    </source>
</evidence>
<organism evidence="2 3">
    <name type="scientific">Ceratopteris richardii</name>
    <name type="common">Triangle waterfern</name>
    <dbReference type="NCBI Taxonomy" id="49495"/>
    <lineage>
        <taxon>Eukaryota</taxon>
        <taxon>Viridiplantae</taxon>
        <taxon>Streptophyta</taxon>
        <taxon>Embryophyta</taxon>
        <taxon>Tracheophyta</taxon>
        <taxon>Polypodiopsida</taxon>
        <taxon>Polypodiidae</taxon>
        <taxon>Polypodiales</taxon>
        <taxon>Pteridineae</taxon>
        <taxon>Pteridaceae</taxon>
        <taxon>Parkerioideae</taxon>
        <taxon>Ceratopteris</taxon>
    </lineage>
</organism>
<dbReference type="AlphaFoldDB" id="A0A8T2QRV2"/>
<evidence type="ECO:0000313" key="2">
    <source>
        <dbReference type="EMBL" id="KAH7286606.1"/>
    </source>
</evidence>
<name>A0A8T2QRV2_CERRI</name>
<gene>
    <name evidence="2" type="ORF">KP509_32G014700</name>
</gene>
<feature type="transmembrane region" description="Helical" evidence="1">
    <location>
        <begin position="12"/>
        <end position="32"/>
    </location>
</feature>
<dbReference type="EMBL" id="CM035437">
    <property type="protein sequence ID" value="KAH7286606.1"/>
    <property type="molecule type" value="Genomic_DNA"/>
</dbReference>
<sequence length="146" mass="16389">MASLAQRHPKTAVLAIAATAVVSVPIWLPLFILTSPLLFTSIFSMVAVALVKHLLRVTFFVHRTLASGRNVRRLGGQEDPKTLDEDFIIRGQEQSLKENRVHEYLEDQLKNLNVMAIGRTDSKGDLLPYSFSFRCDPSMEVIDHEA</sequence>
<dbReference type="Proteomes" id="UP000825935">
    <property type="component" value="Chromosome 32"/>
</dbReference>